<evidence type="ECO:0000313" key="1">
    <source>
        <dbReference type="EMBL" id="UYL87142.1"/>
    </source>
</evidence>
<organism evidence="1 2">
    <name type="scientific">Microbacterium phage OscarSo</name>
    <dbReference type="NCBI Taxonomy" id="2985324"/>
    <lineage>
        <taxon>Viruses</taxon>
        <taxon>Duplodnaviria</taxon>
        <taxon>Heunggongvirae</taxon>
        <taxon>Uroviricota</taxon>
        <taxon>Caudoviricetes</taxon>
        <taxon>Oscarsovirus</taxon>
        <taxon>Oscarsovirus oscarso</taxon>
    </lineage>
</organism>
<protein>
    <submittedName>
        <fullName evidence="1">Tail terminator</fullName>
    </submittedName>
</protein>
<gene>
    <name evidence="1" type="primary">21</name>
    <name evidence="1" type="ORF">SEA_OSCARSO_21</name>
</gene>
<dbReference type="GeneID" id="80019585"/>
<reference evidence="1" key="1">
    <citation type="submission" date="2022-09" db="EMBL/GenBank/DDBJ databases">
        <authorList>
            <person name="Washington J.M."/>
            <person name="Situmorang M.A."/>
            <person name="Garlena R.A."/>
            <person name="Russell D.A."/>
            <person name="Jacobs-Sera D."/>
            <person name="Hatfull G.F."/>
        </authorList>
    </citation>
    <scope>NUCLEOTIDE SEQUENCE</scope>
</reference>
<dbReference type="RefSeq" id="YP_010754979.1">
    <property type="nucleotide sequence ID" value="NC_073466.1"/>
</dbReference>
<accession>A0A9X9K3R3</accession>
<dbReference type="Proteomes" id="UP001164797">
    <property type="component" value="Segment"/>
</dbReference>
<name>A0A9X9K3R3_9CAUD</name>
<sequence length="161" mass="16839">MSPIPAGPYLPTAGLVAQAWLAQRVPTFSAAMVASSLPRDVTTWADAGFVQVTIVPGAARVDSGEARGSLVQVDCWAVTVGADGSVAAKPPVAKATRLAELILRACDDDVQVFGRPVDMPANYLPARVLAVYPATDPSEIPGDPGGYARVTLDLRVDWARL</sequence>
<dbReference type="EMBL" id="OP434449">
    <property type="protein sequence ID" value="UYL87142.1"/>
    <property type="molecule type" value="Genomic_DNA"/>
</dbReference>
<dbReference type="KEGG" id="vg:80019585"/>
<keyword evidence="2" id="KW-1185">Reference proteome</keyword>
<evidence type="ECO:0000313" key="2">
    <source>
        <dbReference type="Proteomes" id="UP001164797"/>
    </source>
</evidence>
<proteinExistence type="predicted"/>